<dbReference type="EMBL" id="WAEL01000003">
    <property type="protein sequence ID" value="NID10760.1"/>
    <property type="molecule type" value="Genomic_DNA"/>
</dbReference>
<dbReference type="SUPFAM" id="SSF51905">
    <property type="entry name" value="FAD/NAD(P)-binding domain"/>
    <property type="match status" value="1"/>
</dbReference>
<keyword evidence="3" id="KW-0285">Flavoprotein</keyword>
<dbReference type="PANTHER" id="PTHR11552:SF147">
    <property type="entry name" value="CHOLINE DEHYDROGENASE, MITOCHONDRIAL"/>
    <property type="match status" value="1"/>
</dbReference>
<dbReference type="SUPFAM" id="SSF54373">
    <property type="entry name" value="FAD-linked reductases, C-terminal domain"/>
    <property type="match status" value="1"/>
</dbReference>
<dbReference type="Proteomes" id="UP000606008">
    <property type="component" value="Unassembled WGS sequence"/>
</dbReference>
<reference evidence="7" key="2">
    <citation type="submission" date="2023-07" db="EMBL/GenBank/DDBJ databases">
        <authorList>
            <person name="Jung D.-H."/>
        </authorList>
    </citation>
    <scope>NUCLEOTIDE SEQUENCE [LARGE SCALE GENOMIC DNA]</scope>
    <source>
        <strain evidence="7">JA-25</strain>
    </source>
</reference>
<evidence type="ECO:0000256" key="3">
    <source>
        <dbReference type="ARBA" id="ARBA00022630"/>
    </source>
</evidence>
<dbReference type="Pfam" id="PF00732">
    <property type="entry name" value="GMC_oxred_N"/>
    <property type="match status" value="1"/>
</dbReference>
<dbReference type="InterPro" id="IPR012132">
    <property type="entry name" value="GMC_OxRdtase"/>
</dbReference>
<evidence type="ECO:0000313" key="7">
    <source>
        <dbReference type="Proteomes" id="UP000606008"/>
    </source>
</evidence>
<evidence type="ECO:0000256" key="2">
    <source>
        <dbReference type="ARBA" id="ARBA00010790"/>
    </source>
</evidence>
<dbReference type="Pfam" id="PF05199">
    <property type="entry name" value="GMC_oxred_C"/>
    <property type="match status" value="1"/>
</dbReference>
<evidence type="ECO:0000313" key="6">
    <source>
        <dbReference type="EMBL" id="NID10760.1"/>
    </source>
</evidence>
<gene>
    <name evidence="6" type="ORF">F7231_11320</name>
</gene>
<keyword evidence="4" id="KW-0274">FAD</keyword>
<comment type="similarity">
    <text evidence="2">Belongs to the GMC oxidoreductase family.</text>
</comment>
<name>A0ABX0QEE5_9BACT</name>
<comment type="cofactor">
    <cofactor evidence="1">
        <name>FAD</name>
        <dbReference type="ChEBI" id="CHEBI:57692"/>
    </cofactor>
</comment>
<dbReference type="RefSeq" id="WP_166691971.1">
    <property type="nucleotide sequence ID" value="NZ_WAEL01000003.1"/>
</dbReference>
<dbReference type="PANTHER" id="PTHR11552">
    <property type="entry name" value="GLUCOSE-METHANOL-CHOLINE GMC OXIDOREDUCTASE"/>
    <property type="match status" value="1"/>
</dbReference>
<evidence type="ECO:0000259" key="5">
    <source>
        <dbReference type="PROSITE" id="PS00624"/>
    </source>
</evidence>
<evidence type="ECO:0000256" key="1">
    <source>
        <dbReference type="ARBA" id="ARBA00001974"/>
    </source>
</evidence>
<accession>A0ABX0QEE5</accession>
<dbReference type="PROSITE" id="PS00624">
    <property type="entry name" value="GMC_OXRED_2"/>
    <property type="match status" value="1"/>
</dbReference>
<sequence length="551" mass="59880">MSFDYIIVGAGSAGCVLANRLSAEPGVSVLLLEAGAPDKKLEIHVPAAYSKLNRTTVDWAYSTEPQEHVDGRRIYLPRGKTLGGSSSTNAMAYVRGNRADYDSWAALGNAGWDYETILPYFKRSECNEQLDQLDAHYHGGDGPLNVTYATRFRTPLADAFVAACQQQGIRANQDINGAEQEGAGLFQFTIKNGKRHSTAAAFLKPVINRSTLTVRTQAHTQRILVNDGRAVGVALTTGKNQTETVMARREVILAAGSFNSPQLLMVSGIGPTDELRRHNIDVKLALAGVGQNLQDHLFVGVSAMTNQLVGTNHWLKPANQLKGLWQYLTAQKGPFTISPLEATAFVRTSETLAQPDLQLHFAPIHIGDDYKADFYDSSTFPTNADGWSILPTLLQPTSRGYVGLRSANPLDAPVIQPNFMSTEKDRNLLLAGTKLAMKLNRSAAFSPWYERALMPAEGASDEELMAHVRKIVETVYHPVGTCRMGHDADAVVDDQLRVRGIDGLRVVDASIMPAIVSGNTNAPVIMIAERAADLILGRSIQKTATLQTTTV</sequence>
<proteinExistence type="inferred from homology"/>
<feature type="domain" description="Glucose-methanol-choline oxidoreductase N-terminal" evidence="5">
    <location>
        <begin position="256"/>
        <end position="270"/>
    </location>
</feature>
<dbReference type="Gene3D" id="3.50.50.60">
    <property type="entry name" value="FAD/NAD(P)-binding domain"/>
    <property type="match status" value="1"/>
</dbReference>
<organism evidence="6 7">
    <name type="scientific">Fibrivirga algicola</name>
    <dbReference type="NCBI Taxonomy" id="2950420"/>
    <lineage>
        <taxon>Bacteria</taxon>
        <taxon>Pseudomonadati</taxon>
        <taxon>Bacteroidota</taxon>
        <taxon>Cytophagia</taxon>
        <taxon>Cytophagales</taxon>
        <taxon>Spirosomataceae</taxon>
        <taxon>Fibrivirga</taxon>
    </lineage>
</organism>
<dbReference type="Gene3D" id="3.30.560.10">
    <property type="entry name" value="Glucose Oxidase, domain 3"/>
    <property type="match status" value="1"/>
</dbReference>
<reference evidence="7" key="1">
    <citation type="submission" date="2019-09" db="EMBL/GenBank/DDBJ databases">
        <authorList>
            <person name="Jung D.-H."/>
        </authorList>
    </citation>
    <scope>NUCLEOTIDE SEQUENCE [LARGE SCALE GENOMIC DNA]</scope>
    <source>
        <strain evidence="7">JA-25</strain>
    </source>
</reference>
<protein>
    <submittedName>
        <fullName evidence="6">FAD-binding protein</fullName>
    </submittedName>
</protein>
<dbReference type="InterPro" id="IPR036188">
    <property type="entry name" value="FAD/NAD-bd_sf"/>
</dbReference>
<dbReference type="PIRSF" id="PIRSF000137">
    <property type="entry name" value="Alcohol_oxidase"/>
    <property type="match status" value="1"/>
</dbReference>
<evidence type="ECO:0000256" key="4">
    <source>
        <dbReference type="ARBA" id="ARBA00022827"/>
    </source>
</evidence>
<dbReference type="InterPro" id="IPR007867">
    <property type="entry name" value="GMC_OxRtase_C"/>
</dbReference>
<dbReference type="InterPro" id="IPR000172">
    <property type="entry name" value="GMC_OxRdtase_N"/>
</dbReference>
<comment type="caution">
    <text evidence="6">The sequence shown here is derived from an EMBL/GenBank/DDBJ whole genome shotgun (WGS) entry which is preliminary data.</text>
</comment>
<keyword evidence="7" id="KW-1185">Reference proteome</keyword>